<evidence type="ECO:0000256" key="3">
    <source>
        <dbReference type="ARBA" id="ARBA00023125"/>
    </source>
</evidence>
<dbReference type="Pfam" id="PF03466">
    <property type="entry name" value="LysR_substrate"/>
    <property type="match status" value="1"/>
</dbReference>
<reference evidence="6" key="1">
    <citation type="submission" date="2023-06" db="EMBL/GenBank/DDBJ databases">
        <authorList>
            <person name="Jiang Y."/>
            <person name="Liu Q."/>
        </authorList>
    </citation>
    <scope>NUCLEOTIDE SEQUENCE</scope>
    <source>
        <strain evidence="6">CGMCC 1.12089</strain>
    </source>
</reference>
<dbReference type="InterPro" id="IPR036388">
    <property type="entry name" value="WH-like_DNA-bd_sf"/>
</dbReference>
<dbReference type="SUPFAM" id="SSF53850">
    <property type="entry name" value="Periplasmic binding protein-like II"/>
    <property type="match status" value="1"/>
</dbReference>
<evidence type="ECO:0000256" key="2">
    <source>
        <dbReference type="ARBA" id="ARBA00023015"/>
    </source>
</evidence>
<dbReference type="InterPro" id="IPR000847">
    <property type="entry name" value="LysR_HTH_N"/>
</dbReference>
<dbReference type="Pfam" id="PF00126">
    <property type="entry name" value="HTH_1"/>
    <property type="match status" value="1"/>
</dbReference>
<keyword evidence="4" id="KW-0804">Transcription</keyword>
<dbReference type="InterPro" id="IPR036390">
    <property type="entry name" value="WH_DNA-bd_sf"/>
</dbReference>
<evidence type="ECO:0000313" key="6">
    <source>
        <dbReference type="EMBL" id="MDM0046911.1"/>
    </source>
</evidence>
<dbReference type="RefSeq" id="WP_286662028.1">
    <property type="nucleotide sequence ID" value="NZ_JASZYV010000005.1"/>
</dbReference>
<accession>A0ABT7NG69</accession>
<evidence type="ECO:0000256" key="1">
    <source>
        <dbReference type="ARBA" id="ARBA00009437"/>
    </source>
</evidence>
<keyword evidence="7" id="KW-1185">Reference proteome</keyword>
<evidence type="ECO:0000256" key="4">
    <source>
        <dbReference type="ARBA" id="ARBA00023163"/>
    </source>
</evidence>
<dbReference type="SUPFAM" id="SSF46785">
    <property type="entry name" value="Winged helix' DNA-binding domain"/>
    <property type="match status" value="1"/>
</dbReference>
<dbReference type="PANTHER" id="PTHR30419:SF8">
    <property type="entry name" value="NITROGEN ASSIMILATION TRANSCRIPTIONAL ACTIVATOR-RELATED"/>
    <property type="match status" value="1"/>
</dbReference>
<gene>
    <name evidence="6" type="ORF">QTH91_20635</name>
</gene>
<dbReference type="Gene3D" id="1.10.10.10">
    <property type="entry name" value="Winged helix-like DNA-binding domain superfamily/Winged helix DNA-binding domain"/>
    <property type="match status" value="1"/>
</dbReference>
<dbReference type="InterPro" id="IPR005119">
    <property type="entry name" value="LysR_subst-bd"/>
</dbReference>
<dbReference type="PROSITE" id="PS50931">
    <property type="entry name" value="HTH_LYSR"/>
    <property type="match status" value="1"/>
</dbReference>
<name>A0ABT7NG69_9BURK</name>
<dbReference type="Proteomes" id="UP001174908">
    <property type="component" value="Unassembled WGS sequence"/>
</dbReference>
<organism evidence="6 7">
    <name type="scientific">Variovorax dokdonensis</name>
    <dbReference type="NCBI Taxonomy" id="344883"/>
    <lineage>
        <taxon>Bacteria</taxon>
        <taxon>Pseudomonadati</taxon>
        <taxon>Pseudomonadota</taxon>
        <taxon>Betaproteobacteria</taxon>
        <taxon>Burkholderiales</taxon>
        <taxon>Comamonadaceae</taxon>
        <taxon>Variovorax</taxon>
    </lineage>
</organism>
<comment type="similarity">
    <text evidence="1">Belongs to the LysR transcriptional regulatory family.</text>
</comment>
<feature type="domain" description="HTH lysR-type" evidence="5">
    <location>
        <begin position="3"/>
        <end position="60"/>
    </location>
</feature>
<protein>
    <submittedName>
        <fullName evidence="6">LysR family transcriptional regulator</fullName>
    </submittedName>
</protein>
<dbReference type="Gene3D" id="3.40.190.290">
    <property type="match status" value="1"/>
</dbReference>
<dbReference type="PANTHER" id="PTHR30419">
    <property type="entry name" value="HTH-TYPE TRANSCRIPTIONAL REGULATOR YBHD"/>
    <property type="match status" value="1"/>
</dbReference>
<dbReference type="InterPro" id="IPR050950">
    <property type="entry name" value="HTH-type_LysR_regulators"/>
</dbReference>
<dbReference type="EMBL" id="JASZYV010000005">
    <property type="protein sequence ID" value="MDM0046911.1"/>
    <property type="molecule type" value="Genomic_DNA"/>
</dbReference>
<evidence type="ECO:0000259" key="5">
    <source>
        <dbReference type="PROSITE" id="PS50931"/>
    </source>
</evidence>
<proteinExistence type="inferred from homology"/>
<keyword evidence="3" id="KW-0238">DNA-binding</keyword>
<keyword evidence="2" id="KW-0805">Transcription regulation</keyword>
<evidence type="ECO:0000313" key="7">
    <source>
        <dbReference type="Proteomes" id="UP001174908"/>
    </source>
</evidence>
<comment type="caution">
    <text evidence="6">The sequence shown here is derived from an EMBL/GenBank/DDBJ whole genome shotgun (WGS) entry which is preliminary data.</text>
</comment>
<sequence length="301" mass="32734">MLHPPRHFVYLDAVARAGSIRKAAENLHVASTALNRKILEIEDEIGTPLFERLPRGVRLTAAGEVLLATVRRTLGDLRLAASQIEQLRGMVRGVVRIGCAESVSGDLMPDVISQYQGAHPGVRFQVVSGVTARLVQLLLSDDVDLVLVHDPQPSESLRVISAIDQPLCAMLRPDHPLADRASLRLADCEGHPVALGDHSFGSRRLLDALMVRSRLQLDVVLEASSVQTLKEFTRQTGAISFQFQIGTLREHRQGELVSVPLSDRGLAGSVLVLGSREGRMLPIAALAFQEALVNRLADLTP</sequence>